<reference evidence="2 3" key="1">
    <citation type="journal article" date="2016" name="Nat. Commun.">
        <title>Thousands of microbial genomes shed light on interconnected biogeochemical processes in an aquifer system.</title>
        <authorList>
            <person name="Anantharaman K."/>
            <person name="Brown C.T."/>
            <person name="Hug L.A."/>
            <person name="Sharon I."/>
            <person name="Castelle C.J."/>
            <person name="Probst A.J."/>
            <person name="Thomas B.C."/>
            <person name="Singh A."/>
            <person name="Wilkins M.J."/>
            <person name="Karaoz U."/>
            <person name="Brodie E.L."/>
            <person name="Williams K.H."/>
            <person name="Hubbard S.S."/>
            <person name="Banfield J.F."/>
        </authorList>
    </citation>
    <scope>NUCLEOTIDE SEQUENCE [LARGE SCALE GENOMIC DNA]</scope>
</reference>
<feature type="domain" description="Transposase IS200-like" evidence="1">
    <location>
        <begin position="11"/>
        <end position="155"/>
    </location>
</feature>
<accession>A0A1G1VS24</accession>
<dbReference type="PANTHER" id="PTHR34322:SF2">
    <property type="entry name" value="TRANSPOSASE IS200-LIKE DOMAIN-CONTAINING PROTEIN"/>
    <property type="match status" value="1"/>
</dbReference>
<evidence type="ECO:0000313" key="2">
    <source>
        <dbReference type="EMBL" id="OGY18114.1"/>
    </source>
</evidence>
<evidence type="ECO:0000259" key="1">
    <source>
        <dbReference type="SMART" id="SM01321"/>
    </source>
</evidence>
<dbReference type="InterPro" id="IPR036515">
    <property type="entry name" value="Transposase_17_sf"/>
</dbReference>
<dbReference type="InterPro" id="IPR002686">
    <property type="entry name" value="Transposase_17"/>
</dbReference>
<dbReference type="SMART" id="SM01321">
    <property type="entry name" value="Y1_Tnp"/>
    <property type="match status" value="1"/>
</dbReference>
<dbReference type="PANTHER" id="PTHR34322">
    <property type="entry name" value="TRANSPOSASE, Y1_TNP DOMAIN-CONTAINING"/>
    <property type="match status" value="1"/>
</dbReference>
<proteinExistence type="predicted"/>
<dbReference type="GO" id="GO:0006313">
    <property type="term" value="P:DNA transposition"/>
    <property type="evidence" value="ECO:0007669"/>
    <property type="project" value="InterPro"/>
</dbReference>
<dbReference type="EMBL" id="MHCJ01000003">
    <property type="protein sequence ID" value="OGY18114.1"/>
    <property type="molecule type" value="Genomic_DNA"/>
</dbReference>
<dbReference type="Pfam" id="PF01797">
    <property type="entry name" value="Y1_Tnp"/>
    <property type="match status" value="1"/>
</dbReference>
<dbReference type="GO" id="GO:0004803">
    <property type="term" value="F:transposase activity"/>
    <property type="evidence" value="ECO:0007669"/>
    <property type="project" value="InterPro"/>
</dbReference>
<gene>
    <name evidence="2" type="ORF">A2786_01165</name>
</gene>
<dbReference type="Proteomes" id="UP000179233">
    <property type="component" value="Unassembled WGS sequence"/>
</dbReference>
<dbReference type="GO" id="GO:0003677">
    <property type="term" value="F:DNA binding"/>
    <property type="evidence" value="ECO:0007669"/>
    <property type="project" value="InterPro"/>
</dbReference>
<dbReference type="SUPFAM" id="SSF143422">
    <property type="entry name" value="Transposase IS200-like"/>
    <property type="match status" value="1"/>
</dbReference>
<sequence>MPRKHTRKINVEGGYYHIYNRGVEKRSIFVGKKDYQVFLNILKTALSPPPNPQALVQSFTLKGSTFQGIPHQPKNCSGKLKLLAYCLMPNHFHLLVMQQTKNMMKQFMQSLATRYAVHFNKTHGRLGSLFESVYKAVLVETNEQFLHLSRYIHKNPMKFWEKPLKDYPYSSYAEYLGLRTTAWIQPKEILAFFKSRRRIGSIDFTSYESFVETKDETPDPFLPGLTIDRP</sequence>
<evidence type="ECO:0000313" key="3">
    <source>
        <dbReference type="Proteomes" id="UP000179233"/>
    </source>
</evidence>
<dbReference type="Gene3D" id="3.30.70.1290">
    <property type="entry name" value="Transposase IS200-like"/>
    <property type="match status" value="1"/>
</dbReference>
<comment type="caution">
    <text evidence="2">The sequence shown here is derived from an EMBL/GenBank/DDBJ whole genome shotgun (WGS) entry which is preliminary data.</text>
</comment>
<organism evidence="2 3">
    <name type="scientific">Candidatus Chisholmbacteria bacterium RIFCSPHIGHO2_01_FULL_52_32</name>
    <dbReference type="NCBI Taxonomy" id="1797591"/>
    <lineage>
        <taxon>Bacteria</taxon>
        <taxon>Candidatus Chisholmiibacteriota</taxon>
    </lineage>
</organism>
<protein>
    <recommendedName>
        <fullName evidence="1">Transposase IS200-like domain-containing protein</fullName>
    </recommendedName>
</protein>
<name>A0A1G1VS24_9BACT</name>
<dbReference type="AlphaFoldDB" id="A0A1G1VS24"/>